<organism evidence="7 8">
    <name type="scientific">Kinneretia aquatilis</name>
    <dbReference type="NCBI Taxonomy" id="2070761"/>
    <lineage>
        <taxon>Bacteria</taxon>
        <taxon>Pseudomonadati</taxon>
        <taxon>Pseudomonadota</taxon>
        <taxon>Betaproteobacteria</taxon>
        <taxon>Burkholderiales</taxon>
        <taxon>Sphaerotilaceae</taxon>
        <taxon>Roseateles</taxon>
    </lineage>
</organism>
<dbReference type="PROSITE" id="PS50928">
    <property type="entry name" value="ABC_TM1"/>
    <property type="match status" value="1"/>
</dbReference>
<dbReference type="SUPFAM" id="SSF161098">
    <property type="entry name" value="MetI-like"/>
    <property type="match status" value="1"/>
</dbReference>
<proteinExistence type="inferred from homology"/>
<feature type="transmembrane region" description="Helical" evidence="5">
    <location>
        <begin position="136"/>
        <end position="154"/>
    </location>
</feature>
<evidence type="ECO:0000256" key="5">
    <source>
        <dbReference type="RuleBase" id="RU363032"/>
    </source>
</evidence>
<evidence type="ECO:0000313" key="7">
    <source>
        <dbReference type="EMBL" id="PND38942.1"/>
    </source>
</evidence>
<protein>
    <submittedName>
        <fullName evidence="7">Sugar ABC transporter permease</fullName>
    </submittedName>
</protein>
<keyword evidence="5" id="KW-0813">Transport</keyword>
<evidence type="ECO:0000259" key="6">
    <source>
        <dbReference type="PROSITE" id="PS50928"/>
    </source>
</evidence>
<dbReference type="GO" id="GO:0055085">
    <property type="term" value="P:transmembrane transport"/>
    <property type="evidence" value="ECO:0007669"/>
    <property type="project" value="InterPro"/>
</dbReference>
<evidence type="ECO:0000313" key="8">
    <source>
        <dbReference type="Proteomes" id="UP000235916"/>
    </source>
</evidence>
<sequence>MKKTWPLRALLHALALAVALLMAGPLLLMLMNSFKSGAELSAGHFMAWPQAFSAQAWREAWVLLHGSFASSLMLAVPAVLLSSLLAALNGFVLCKYRFRGEQWVSLLLIVAFFLPVKVYLLPLAISMAKLGLSKSLGLLIAIHVIYSLPLALFFRNHFLGFPDELLQAARLDGAGFWALFTRLVLPLSRPIFVVVIILQFTTLWNEYLFGLVFGPDEARPITAALAQLAAHSEGGVRAYNLEMAAALLAALPTLAVYLIAGRHFARGLVAGAVKG</sequence>
<dbReference type="CDD" id="cd06261">
    <property type="entry name" value="TM_PBP2"/>
    <property type="match status" value="1"/>
</dbReference>
<evidence type="ECO:0000256" key="3">
    <source>
        <dbReference type="ARBA" id="ARBA00022989"/>
    </source>
</evidence>
<dbReference type="Proteomes" id="UP000235916">
    <property type="component" value="Unassembled WGS sequence"/>
</dbReference>
<evidence type="ECO:0000256" key="4">
    <source>
        <dbReference type="ARBA" id="ARBA00023136"/>
    </source>
</evidence>
<dbReference type="OrthoDB" id="369039at2"/>
<feature type="transmembrane region" description="Helical" evidence="5">
    <location>
        <begin position="62"/>
        <end position="91"/>
    </location>
</feature>
<feature type="domain" description="ABC transmembrane type-1" evidence="6">
    <location>
        <begin position="68"/>
        <end position="260"/>
    </location>
</feature>
<dbReference type="Gene3D" id="1.10.3720.10">
    <property type="entry name" value="MetI-like"/>
    <property type="match status" value="1"/>
</dbReference>
<name>A0A2N8KZU8_9BURK</name>
<dbReference type="EMBL" id="POSP01000003">
    <property type="protein sequence ID" value="PND38942.1"/>
    <property type="molecule type" value="Genomic_DNA"/>
</dbReference>
<keyword evidence="8" id="KW-1185">Reference proteome</keyword>
<keyword evidence="3 5" id="KW-1133">Transmembrane helix</keyword>
<gene>
    <name evidence="7" type="ORF">C1O66_16350</name>
</gene>
<evidence type="ECO:0000256" key="2">
    <source>
        <dbReference type="ARBA" id="ARBA00022692"/>
    </source>
</evidence>
<accession>A0A2N8KZU8</accession>
<dbReference type="PANTHER" id="PTHR43879:SF1">
    <property type="entry name" value="GLUCOSE IMPORT SYSTEM PERMEASE PROTEIN GLCU"/>
    <property type="match status" value="1"/>
</dbReference>
<feature type="transmembrane region" description="Helical" evidence="5">
    <location>
        <begin position="243"/>
        <end position="260"/>
    </location>
</feature>
<comment type="caution">
    <text evidence="7">The sequence shown here is derived from an EMBL/GenBank/DDBJ whole genome shotgun (WGS) entry which is preliminary data.</text>
</comment>
<reference evidence="7 8" key="1">
    <citation type="submission" date="2018-01" db="EMBL/GenBank/DDBJ databases">
        <title>Draft genome sequence of Paucibacter aquatile CR182 isolated from freshwater of the Nakdong River.</title>
        <authorList>
            <person name="Choi A."/>
            <person name="Chung E.J."/>
        </authorList>
    </citation>
    <scope>NUCLEOTIDE SEQUENCE [LARGE SCALE GENOMIC DNA]</scope>
    <source>
        <strain evidence="7 8">CR182</strain>
    </source>
</reference>
<dbReference type="PANTHER" id="PTHR43879">
    <property type="entry name" value="ABC TRANSPORTER PERMEASE PROTEIN"/>
    <property type="match status" value="1"/>
</dbReference>
<dbReference type="InterPro" id="IPR000515">
    <property type="entry name" value="MetI-like"/>
</dbReference>
<comment type="subcellular location">
    <subcellularLocation>
        <location evidence="1 5">Cell membrane</location>
        <topology evidence="1 5">Multi-pass membrane protein</topology>
    </subcellularLocation>
</comment>
<dbReference type="GO" id="GO:0005886">
    <property type="term" value="C:plasma membrane"/>
    <property type="evidence" value="ECO:0007669"/>
    <property type="project" value="UniProtKB-SubCell"/>
</dbReference>
<dbReference type="AlphaFoldDB" id="A0A2N8KZU8"/>
<comment type="similarity">
    <text evidence="5">Belongs to the binding-protein-dependent transport system permease family.</text>
</comment>
<keyword evidence="4 5" id="KW-0472">Membrane</keyword>
<feature type="transmembrane region" description="Helical" evidence="5">
    <location>
        <begin position="103"/>
        <end position="124"/>
    </location>
</feature>
<keyword evidence="2 5" id="KW-0812">Transmembrane</keyword>
<dbReference type="Pfam" id="PF00528">
    <property type="entry name" value="BPD_transp_1"/>
    <property type="match status" value="1"/>
</dbReference>
<evidence type="ECO:0000256" key="1">
    <source>
        <dbReference type="ARBA" id="ARBA00004651"/>
    </source>
</evidence>
<dbReference type="InterPro" id="IPR035906">
    <property type="entry name" value="MetI-like_sf"/>
</dbReference>
<dbReference type="RefSeq" id="WP_102768859.1">
    <property type="nucleotide sequence ID" value="NZ_POSP01000003.1"/>
</dbReference>